<evidence type="ECO:0000256" key="1">
    <source>
        <dbReference type="SAM" id="MobiDB-lite"/>
    </source>
</evidence>
<protein>
    <submittedName>
        <fullName evidence="2">Uncharacterized protein</fullName>
    </submittedName>
</protein>
<evidence type="ECO:0000313" key="2">
    <source>
        <dbReference type="EMBL" id="KAH6604529.1"/>
    </source>
</evidence>
<comment type="caution">
    <text evidence="2">The sequence shown here is derived from an EMBL/GenBank/DDBJ whole genome shotgun (WGS) entry which is preliminary data.</text>
</comment>
<accession>A0A9P8QGQ0</accession>
<name>A0A9P8QGQ0_9HYPO</name>
<gene>
    <name evidence="2" type="ORF">Trco_006236</name>
</gene>
<sequence length="68" mass="7365">MLPPGVDVIPSRPGRLSPEEGLVRPSWSHKVRAVSTIDAPSPPPQSGPIKKLTHLRICRTEAREMGSS</sequence>
<evidence type="ECO:0000313" key="3">
    <source>
        <dbReference type="Proteomes" id="UP000827724"/>
    </source>
</evidence>
<reference evidence="2" key="1">
    <citation type="submission" date="2021-08" db="EMBL/GenBank/DDBJ databases">
        <title>Chromosome-Level Trichoderma cornu-damae using Hi-C Data.</title>
        <authorList>
            <person name="Kim C.S."/>
        </authorList>
    </citation>
    <scope>NUCLEOTIDE SEQUENCE</scope>
    <source>
        <strain evidence="2">KA19-0412C</strain>
    </source>
</reference>
<proteinExistence type="predicted"/>
<keyword evidence="3" id="KW-1185">Reference proteome</keyword>
<dbReference type="Proteomes" id="UP000827724">
    <property type="component" value="Unassembled WGS sequence"/>
</dbReference>
<dbReference type="EMBL" id="JAIWOZ010000005">
    <property type="protein sequence ID" value="KAH6604529.1"/>
    <property type="molecule type" value="Genomic_DNA"/>
</dbReference>
<organism evidence="2 3">
    <name type="scientific">Trichoderma cornu-damae</name>
    <dbReference type="NCBI Taxonomy" id="654480"/>
    <lineage>
        <taxon>Eukaryota</taxon>
        <taxon>Fungi</taxon>
        <taxon>Dikarya</taxon>
        <taxon>Ascomycota</taxon>
        <taxon>Pezizomycotina</taxon>
        <taxon>Sordariomycetes</taxon>
        <taxon>Hypocreomycetidae</taxon>
        <taxon>Hypocreales</taxon>
        <taxon>Hypocreaceae</taxon>
        <taxon>Trichoderma</taxon>
    </lineage>
</organism>
<dbReference type="AlphaFoldDB" id="A0A9P8QGQ0"/>
<feature type="region of interest" description="Disordered" evidence="1">
    <location>
        <begin position="1"/>
        <end position="24"/>
    </location>
</feature>